<dbReference type="InterPro" id="IPR036465">
    <property type="entry name" value="vWFA_dom_sf"/>
</dbReference>
<dbReference type="RefSeq" id="WP_171226990.1">
    <property type="nucleotide sequence ID" value="NZ_CP053085.1"/>
</dbReference>
<dbReference type="Gene3D" id="2.60.40.10">
    <property type="entry name" value="Immunoglobulins"/>
    <property type="match status" value="1"/>
</dbReference>
<dbReference type="InterPro" id="IPR029062">
    <property type="entry name" value="Class_I_gatase-like"/>
</dbReference>
<keyword evidence="1" id="KW-1133">Transmembrane helix</keyword>
<dbReference type="PROSITE" id="PS50194">
    <property type="entry name" value="FILAMIN_REPEAT"/>
    <property type="match status" value="1"/>
</dbReference>
<name>A0A6M4ITL0_9BACT</name>
<accession>A0A6M4ITL0</accession>
<dbReference type="KEGG" id="ggr:HKW67_19555"/>
<sequence length="737" mass="79042">MAPVVPVMLVIAAAAIVLLVVIVAYARVRTLRPADRAILATLRAAAVLLVIGCLLRPGLVIASAVPQRNVLAVLMDDSRSMRIRDVGDSTRTAALQRTLADTGALSKQLAEKFAIRRFRFAADASPIAGAAALKSNGTRSDLAQALNDVREDLNGMPLAGVVIVSDGADNGSGSLDDALLALRARRVPVFTVGVGTERFERDVAIERVQAPRRTLAGASSVVEADVRIRGAGRDPVPITVEADGRVVATEAARVGEKGDLTTVRFRIPPLDPGVHRIAVRAKALPTEIVTENNEWQTSIEVRAGPDRILYLEGEPRPEFAFLRRAVANDSAVQVVGLMRSAERKFLRLGVRDSLDLLGGFPTSREELFGYRAIILGSIEASFFTTEQLRMLADFVSLRGGGLMVLGGRASLSEGGYAGTPLADVLPITISAGSINVDGPATPVMVRPTRAGEVHAALQLRATLASSRSRWDSLPALTTVNRLGALRAGATMLLAGTAEGGRSDVPILAWQRYGRGMSAVFGVQDSWLWKMDTSIPIEDVTHQTLWRQLVRWIVEEAPAPFEIMASPSRVAPGEPVSLRARVSTPFFTDVNDATVAVTVTSPTGSAQTVPLEWTLREDGTYTARFTPTDTGRYVIDAVATRGRDSVQTATSSLLVDERGADVAQAELRASLLRRIAEETGGRYYPLADAGQLAEDAVFTEAGVTVREAKDLWDMPAVFLLVALLLGAEWGYRRWRGLA</sequence>
<dbReference type="PANTHER" id="PTHR37947">
    <property type="entry name" value="BLL2462 PROTEIN"/>
    <property type="match status" value="1"/>
</dbReference>
<dbReference type="PANTHER" id="PTHR37947:SF1">
    <property type="entry name" value="BLL2462 PROTEIN"/>
    <property type="match status" value="1"/>
</dbReference>
<dbReference type="Gene3D" id="3.40.50.410">
    <property type="entry name" value="von Willebrand factor, type A domain"/>
    <property type="match status" value="1"/>
</dbReference>
<evidence type="ECO:0000313" key="2">
    <source>
        <dbReference type="EMBL" id="QJR37555.1"/>
    </source>
</evidence>
<feature type="transmembrane region" description="Helical" evidence="1">
    <location>
        <begin position="38"/>
        <end position="59"/>
    </location>
</feature>
<dbReference type="InterPro" id="IPR013783">
    <property type="entry name" value="Ig-like_fold"/>
</dbReference>
<organism evidence="2 3">
    <name type="scientific">Gemmatimonas groenlandica</name>
    <dbReference type="NCBI Taxonomy" id="2732249"/>
    <lineage>
        <taxon>Bacteria</taxon>
        <taxon>Pseudomonadati</taxon>
        <taxon>Gemmatimonadota</taxon>
        <taxon>Gemmatimonadia</taxon>
        <taxon>Gemmatimonadales</taxon>
        <taxon>Gemmatimonadaceae</taxon>
        <taxon>Gemmatimonas</taxon>
    </lineage>
</organism>
<dbReference type="InterPro" id="IPR014756">
    <property type="entry name" value="Ig_E-set"/>
</dbReference>
<feature type="transmembrane region" description="Helical" evidence="1">
    <location>
        <begin position="6"/>
        <end position="26"/>
    </location>
</feature>
<protein>
    <recommendedName>
        <fullName evidence="4">Glutamine amidotransferase domain-containing protein</fullName>
    </recommendedName>
</protein>
<dbReference type="SUPFAM" id="SSF81296">
    <property type="entry name" value="E set domains"/>
    <property type="match status" value="1"/>
</dbReference>
<proteinExistence type="predicted"/>
<evidence type="ECO:0000313" key="3">
    <source>
        <dbReference type="Proteomes" id="UP000500938"/>
    </source>
</evidence>
<dbReference type="SUPFAM" id="SSF52317">
    <property type="entry name" value="Class I glutamine amidotransferase-like"/>
    <property type="match status" value="1"/>
</dbReference>
<dbReference type="AlphaFoldDB" id="A0A6M4ITL0"/>
<dbReference type="EMBL" id="CP053085">
    <property type="protein sequence ID" value="QJR37555.1"/>
    <property type="molecule type" value="Genomic_DNA"/>
</dbReference>
<reference evidence="2 3" key="1">
    <citation type="submission" date="2020-05" db="EMBL/GenBank/DDBJ databases">
        <title>Complete genome sequence of Gemmatimonas greenlandica TET16.</title>
        <authorList>
            <person name="Zeng Y."/>
        </authorList>
    </citation>
    <scope>NUCLEOTIDE SEQUENCE [LARGE SCALE GENOMIC DNA]</scope>
    <source>
        <strain evidence="2 3">TET16</strain>
    </source>
</reference>
<keyword evidence="1" id="KW-0472">Membrane</keyword>
<evidence type="ECO:0000256" key="1">
    <source>
        <dbReference type="SAM" id="Phobius"/>
    </source>
</evidence>
<gene>
    <name evidence="2" type="ORF">HKW67_19555</name>
</gene>
<dbReference type="SUPFAM" id="SSF53300">
    <property type="entry name" value="vWA-like"/>
    <property type="match status" value="1"/>
</dbReference>
<dbReference type="InterPro" id="IPR017868">
    <property type="entry name" value="Filamin/ABP280_repeat-like"/>
</dbReference>
<keyword evidence="1" id="KW-0812">Transmembrane</keyword>
<dbReference type="Proteomes" id="UP000500938">
    <property type="component" value="Chromosome"/>
</dbReference>
<evidence type="ECO:0008006" key="4">
    <source>
        <dbReference type="Google" id="ProtNLM"/>
    </source>
</evidence>
<dbReference type="Gene3D" id="3.40.50.880">
    <property type="match status" value="1"/>
</dbReference>
<keyword evidence="3" id="KW-1185">Reference proteome</keyword>